<feature type="binding site" evidence="5">
    <location>
        <position position="47"/>
    </location>
    <ligand>
        <name>ATP</name>
        <dbReference type="ChEBI" id="CHEBI:30616"/>
    </ligand>
</feature>
<keyword evidence="3" id="KW-0418">Kinase</keyword>
<dbReference type="Gene3D" id="1.10.510.10">
    <property type="entry name" value="Transferase(Phosphotransferase) domain 1"/>
    <property type="match status" value="1"/>
</dbReference>
<dbReference type="Gene3D" id="3.30.200.20">
    <property type="entry name" value="Phosphorylase Kinase, domain 1"/>
    <property type="match status" value="1"/>
</dbReference>
<dbReference type="PROSITE" id="PS00108">
    <property type="entry name" value="PROTEIN_KINASE_ST"/>
    <property type="match status" value="1"/>
</dbReference>
<keyword evidence="4 5" id="KW-0067">ATP-binding</keyword>
<dbReference type="GO" id="GO:0004674">
    <property type="term" value="F:protein serine/threonine kinase activity"/>
    <property type="evidence" value="ECO:0007669"/>
    <property type="project" value="UniProtKB-KW"/>
</dbReference>
<comment type="similarity">
    <text evidence="6">Belongs to the protein kinase superfamily.</text>
</comment>
<feature type="domain" description="Protein kinase" evidence="7">
    <location>
        <begin position="19"/>
        <end position="313"/>
    </location>
</feature>
<evidence type="ECO:0000313" key="8">
    <source>
        <dbReference type="EnsemblPlants" id="cds.evm.model.06.2126"/>
    </source>
</evidence>
<dbReference type="InterPro" id="IPR000719">
    <property type="entry name" value="Prot_kinase_dom"/>
</dbReference>
<evidence type="ECO:0000256" key="6">
    <source>
        <dbReference type="RuleBase" id="RU000304"/>
    </source>
</evidence>
<evidence type="ECO:0000256" key="2">
    <source>
        <dbReference type="ARBA" id="ARBA00022741"/>
    </source>
</evidence>
<dbReference type="Proteomes" id="UP000596661">
    <property type="component" value="Chromosome 6"/>
</dbReference>
<keyword evidence="2 5" id="KW-0547">Nucleotide-binding</keyword>
<reference evidence="8" key="2">
    <citation type="submission" date="2021-03" db="UniProtKB">
        <authorList>
            <consortium name="EnsemblPlants"/>
        </authorList>
    </citation>
    <scope>IDENTIFICATION</scope>
</reference>
<dbReference type="PANTHER" id="PTHR46146">
    <property type="entry name" value="SERINE/THREONINE-PROTEIN KINASE-LIKE PROTEIN CCR4"/>
    <property type="match status" value="1"/>
</dbReference>
<organism evidence="8 9">
    <name type="scientific">Cannabis sativa</name>
    <name type="common">Hemp</name>
    <name type="synonym">Marijuana</name>
    <dbReference type="NCBI Taxonomy" id="3483"/>
    <lineage>
        <taxon>Eukaryota</taxon>
        <taxon>Viridiplantae</taxon>
        <taxon>Streptophyta</taxon>
        <taxon>Embryophyta</taxon>
        <taxon>Tracheophyta</taxon>
        <taxon>Spermatophyta</taxon>
        <taxon>Magnoliopsida</taxon>
        <taxon>eudicotyledons</taxon>
        <taxon>Gunneridae</taxon>
        <taxon>Pentapetalae</taxon>
        <taxon>rosids</taxon>
        <taxon>fabids</taxon>
        <taxon>Rosales</taxon>
        <taxon>Cannabaceae</taxon>
        <taxon>Cannabis</taxon>
    </lineage>
</organism>
<dbReference type="GO" id="GO:0005524">
    <property type="term" value="F:ATP binding"/>
    <property type="evidence" value="ECO:0007669"/>
    <property type="project" value="UniProtKB-UniRule"/>
</dbReference>
<dbReference type="EnsemblPlants" id="evm.model.06.2126">
    <property type="protein sequence ID" value="cds.evm.model.06.2126"/>
    <property type="gene ID" value="evm.TU.06.2126"/>
</dbReference>
<keyword evidence="6" id="KW-0723">Serine/threonine-protein kinase</keyword>
<reference evidence="8" key="1">
    <citation type="submission" date="2018-11" db="EMBL/GenBank/DDBJ databases">
        <authorList>
            <person name="Grassa J C."/>
        </authorList>
    </citation>
    <scope>NUCLEOTIDE SEQUENCE [LARGE SCALE GENOMIC DNA]</scope>
</reference>
<dbReference type="InterPro" id="IPR011009">
    <property type="entry name" value="Kinase-like_dom_sf"/>
</dbReference>
<dbReference type="AlphaFoldDB" id="A0A803PX60"/>
<dbReference type="InterPro" id="IPR008271">
    <property type="entry name" value="Ser/Thr_kinase_AS"/>
</dbReference>
<dbReference type="OrthoDB" id="4062651at2759"/>
<evidence type="ECO:0000256" key="3">
    <source>
        <dbReference type="ARBA" id="ARBA00022777"/>
    </source>
</evidence>
<evidence type="ECO:0000256" key="1">
    <source>
        <dbReference type="ARBA" id="ARBA00022679"/>
    </source>
</evidence>
<dbReference type="PROSITE" id="PS00107">
    <property type="entry name" value="PROTEIN_KINASE_ATP"/>
    <property type="match status" value="1"/>
</dbReference>
<dbReference type="PROSITE" id="PS50011">
    <property type="entry name" value="PROTEIN_KINASE_DOM"/>
    <property type="match status" value="1"/>
</dbReference>
<evidence type="ECO:0000256" key="5">
    <source>
        <dbReference type="PROSITE-ProRule" id="PRU10141"/>
    </source>
</evidence>
<sequence>MVKMELFEYKEVLEATDNFSQSRIIGKGSHGSIFLATFPKLLAVVKKSHNHNLIIENEVRILLSLLSHNNINNNNHIINLIGTSQDSVSTHRVIILEFMPNGSLHDSLHVIKTPPSWPKRLEIVLQIAAAVKFLHRSGIIHRDIKSENVLFDSDWVAKLADFGLAVEEFPGEAVPPAGTIGYLDPCYTTSSKLSTKNDVFSFGVLVLEILSGRKAMEISNKTTSTDIREWALPLIEKRQWNELYDKRIPFPNGGDDVARGLKELAYVAASCVSLDEDCRPCMIDVVDGIIRRSQQKRQQVGRIWSSVLRNVMLVRMIKGQNGKLVKRCRFSSGIEYCEEEEEEATNHVSKGNNNKKIVLLRDLILADDHDHTN</sequence>
<evidence type="ECO:0000256" key="4">
    <source>
        <dbReference type="ARBA" id="ARBA00022840"/>
    </source>
</evidence>
<name>A0A803PX60_CANSA</name>
<evidence type="ECO:0000259" key="7">
    <source>
        <dbReference type="PROSITE" id="PS50011"/>
    </source>
</evidence>
<dbReference type="SMART" id="SM00220">
    <property type="entry name" value="S_TKc"/>
    <property type="match status" value="1"/>
</dbReference>
<dbReference type="Gramene" id="evm.model.06.2126">
    <property type="protein sequence ID" value="cds.evm.model.06.2126"/>
    <property type="gene ID" value="evm.TU.06.2126"/>
</dbReference>
<dbReference type="Pfam" id="PF00069">
    <property type="entry name" value="Pkinase"/>
    <property type="match status" value="1"/>
</dbReference>
<dbReference type="InterPro" id="IPR017441">
    <property type="entry name" value="Protein_kinase_ATP_BS"/>
</dbReference>
<dbReference type="OMA" id="RCVSPKK"/>
<keyword evidence="9" id="KW-1185">Reference proteome</keyword>
<protein>
    <recommendedName>
        <fullName evidence="7">Protein kinase domain-containing protein</fullName>
    </recommendedName>
</protein>
<dbReference type="PANTHER" id="PTHR46146:SF23">
    <property type="entry name" value="PROTEIN KINASE DOMAIN-CONTAINING PROTEIN"/>
    <property type="match status" value="1"/>
</dbReference>
<accession>A0A803PX60</accession>
<proteinExistence type="inferred from homology"/>
<keyword evidence="1" id="KW-0808">Transferase</keyword>
<evidence type="ECO:0000313" key="9">
    <source>
        <dbReference type="Proteomes" id="UP000596661"/>
    </source>
</evidence>
<dbReference type="EMBL" id="UZAU01000625">
    <property type="status" value="NOT_ANNOTATED_CDS"/>
    <property type="molecule type" value="Genomic_DNA"/>
</dbReference>
<dbReference type="SUPFAM" id="SSF56112">
    <property type="entry name" value="Protein kinase-like (PK-like)"/>
    <property type="match status" value="1"/>
</dbReference>